<sequence>MSLVGGLRDVVPTPPEHRVWISRAEALDTLRCTPEELAQLVAAGLVEEDGRHDYCDVWNVGLLSGTGRSSPERIMIFFARMLKSYGADWVSARAYEIVGWAQCPRAEHCPSSEWSAPVLPDVQWQHEEIQAGRAEWRGRVELTGNTATVRDPRVREVWDDLLRRYRFHFTPMTLSSDVAGTRHRGVGDCDSLCQVLMSELLDRGVAAEQESGYIFGGARLGLHSWVRLVDADGEVKILDPAMALLSDLFFTPEYKAFCCGSGSNRVLRRASREGMFAAHPCVTEDGRIFYEFTLRSIRPGRAPGPRCSEGAG</sequence>
<organism evidence="1 2">
    <name type="scientific">Micromonospora chalcea</name>
    <dbReference type="NCBI Taxonomy" id="1874"/>
    <lineage>
        <taxon>Bacteria</taxon>
        <taxon>Bacillati</taxon>
        <taxon>Actinomycetota</taxon>
        <taxon>Actinomycetes</taxon>
        <taxon>Micromonosporales</taxon>
        <taxon>Micromonosporaceae</taxon>
        <taxon>Micromonospora</taxon>
    </lineage>
</organism>
<protein>
    <recommendedName>
        <fullName evidence="3">Transglutaminase-like domain-containing protein</fullName>
    </recommendedName>
</protein>
<comment type="caution">
    <text evidence="1">The sequence shown here is derived from an EMBL/GenBank/DDBJ whole genome shotgun (WGS) entry which is preliminary data.</text>
</comment>
<evidence type="ECO:0000313" key="1">
    <source>
        <dbReference type="EMBL" id="RQW96342.1"/>
    </source>
</evidence>
<evidence type="ECO:0000313" key="2">
    <source>
        <dbReference type="Proteomes" id="UP000274694"/>
    </source>
</evidence>
<keyword evidence="2" id="KW-1185">Reference proteome</keyword>
<dbReference type="RefSeq" id="WP_069087890.1">
    <property type="nucleotide sequence ID" value="NZ_CBDRIC010000004.1"/>
</dbReference>
<accession>A0ABX9YB89</accession>
<dbReference type="Proteomes" id="UP000274694">
    <property type="component" value="Unassembled WGS sequence"/>
</dbReference>
<proteinExistence type="predicted"/>
<gene>
    <name evidence="1" type="ORF">DLJ60_05120</name>
</gene>
<dbReference type="EMBL" id="QGTA01000114">
    <property type="protein sequence ID" value="RQW96342.1"/>
    <property type="molecule type" value="Genomic_DNA"/>
</dbReference>
<name>A0ABX9YB89_MICCH</name>
<evidence type="ECO:0008006" key="3">
    <source>
        <dbReference type="Google" id="ProtNLM"/>
    </source>
</evidence>
<reference evidence="1 2" key="1">
    <citation type="submission" date="2018-05" db="EMBL/GenBank/DDBJ databases">
        <title>Micromonospora from Atacama Desert.</title>
        <authorList>
            <person name="Carro L."/>
            <person name="Goodfellow M."/>
            <person name="Klenk H.-P."/>
        </authorList>
    </citation>
    <scope>NUCLEOTIDE SEQUENCE [LARGE SCALE GENOMIC DNA]</scope>
    <source>
        <strain evidence="1 2">LB41</strain>
    </source>
</reference>